<proteinExistence type="predicted"/>
<dbReference type="GO" id="GO:0005891">
    <property type="term" value="C:voltage-gated calcium channel complex"/>
    <property type="evidence" value="ECO:0007669"/>
    <property type="project" value="TreeGrafter"/>
</dbReference>
<gene>
    <name evidence="1" type="ORF">ONB1V03_LOCUS5282</name>
</gene>
<keyword evidence="2" id="KW-1185">Reference proteome</keyword>
<evidence type="ECO:0008006" key="3">
    <source>
        <dbReference type="Google" id="ProtNLM"/>
    </source>
</evidence>
<organism evidence="1">
    <name type="scientific">Oppiella nova</name>
    <dbReference type="NCBI Taxonomy" id="334625"/>
    <lineage>
        <taxon>Eukaryota</taxon>
        <taxon>Metazoa</taxon>
        <taxon>Ecdysozoa</taxon>
        <taxon>Arthropoda</taxon>
        <taxon>Chelicerata</taxon>
        <taxon>Arachnida</taxon>
        <taxon>Acari</taxon>
        <taxon>Acariformes</taxon>
        <taxon>Sarcoptiformes</taxon>
        <taxon>Oribatida</taxon>
        <taxon>Brachypylina</taxon>
        <taxon>Oppioidea</taxon>
        <taxon>Oppiidae</taxon>
        <taxon>Oppiella</taxon>
    </lineage>
</organism>
<dbReference type="EMBL" id="CAJPVJ010002083">
    <property type="protein sequence ID" value="CAG2165744.1"/>
    <property type="molecule type" value="Genomic_DNA"/>
</dbReference>
<protein>
    <recommendedName>
        <fullName evidence="3">VWFA domain-containing protein</fullName>
    </recommendedName>
</protein>
<feature type="non-terminal residue" evidence="1">
    <location>
        <position position="1"/>
    </location>
</feature>
<dbReference type="PANTHER" id="PTHR10166">
    <property type="entry name" value="VOLTAGE-DEPENDENT CALCIUM CHANNEL SUBUNIT ALPHA-2/DELTA-RELATED"/>
    <property type="match status" value="1"/>
</dbReference>
<dbReference type="InterPro" id="IPR051173">
    <property type="entry name" value="Ca_channel_alpha-2/delta"/>
</dbReference>
<reference evidence="1" key="1">
    <citation type="submission" date="2020-11" db="EMBL/GenBank/DDBJ databases">
        <authorList>
            <person name="Tran Van P."/>
        </authorList>
    </citation>
    <scope>NUCLEOTIDE SEQUENCE</scope>
</reference>
<sequence length="274" mass="31741">LANEKNIRQIKEDVDKVRPTEVANFTAALIHAFDLLQVVHASKGGCQCNQAIMLITDGAPETFEDVFRTYNWPNIPVRVFTYLIGREVTDSQEVYWMACHNRGYYTHVSNLAEVREQVQQYIPVMSRPIVLSGERVFAWTPVYAHVSEVPLSDWVWEERDFHINGSTIGFLKAIEQLFIDNELIQCLEHHSLPLSRNAFKSEAIIKWEKRQQLLTQIIAKAIERVFAMGLGDDWLLLSPLIWSLLWCHNGDNDYFGTQIKRNNGLKDMWFVCNE</sequence>
<evidence type="ECO:0000313" key="2">
    <source>
        <dbReference type="Proteomes" id="UP000728032"/>
    </source>
</evidence>
<dbReference type="Proteomes" id="UP000728032">
    <property type="component" value="Unassembled WGS sequence"/>
</dbReference>
<dbReference type="EMBL" id="OC916908">
    <property type="protein sequence ID" value="CAD7645583.1"/>
    <property type="molecule type" value="Genomic_DNA"/>
</dbReference>
<dbReference type="InterPro" id="IPR036465">
    <property type="entry name" value="vWFA_dom_sf"/>
</dbReference>
<dbReference type="PANTHER" id="PTHR10166:SF37">
    <property type="entry name" value="STOLID, ISOFORM H"/>
    <property type="match status" value="1"/>
</dbReference>
<accession>A0A7R9LPP1</accession>
<dbReference type="OrthoDB" id="10054666at2759"/>
<dbReference type="SUPFAM" id="SSF53300">
    <property type="entry name" value="vWA-like"/>
    <property type="match status" value="1"/>
</dbReference>
<evidence type="ECO:0000313" key="1">
    <source>
        <dbReference type="EMBL" id="CAD7645583.1"/>
    </source>
</evidence>
<name>A0A7R9LPP1_9ACAR</name>
<dbReference type="GO" id="GO:0005245">
    <property type="term" value="F:voltage-gated calcium channel activity"/>
    <property type="evidence" value="ECO:0007669"/>
    <property type="project" value="TreeGrafter"/>
</dbReference>
<dbReference type="Gene3D" id="3.40.50.410">
    <property type="entry name" value="von Willebrand factor, type A domain"/>
    <property type="match status" value="1"/>
</dbReference>
<dbReference type="AlphaFoldDB" id="A0A7R9LPP1"/>